<feature type="compositionally biased region" description="Polar residues" evidence="1">
    <location>
        <begin position="170"/>
        <end position="179"/>
    </location>
</feature>
<proteinExistence type="predicted"/>
<evidence type="ECO:0000313" key="2">
    <source>
        <dbReference type="EMBL" id="CAD8343942.1"/>
    </source>
</evidence>
<organism evidence="2">
    <name type="scientific">Pseudo-nitzschia arenysensis</name>
    <dbReference type="NCBI Taxonomy" id="697910"/>
    <lineage>
        <taxon>Eukaryota</taxon>
        <taxon>Sar</taxon>
        <taxon>Stramenopiles</taxon>
        <taxon>Ochrophyta</taxon>
        <taxon>Bacillariophyta</taxon>
        <taxon>Bacillariophyceae</taxon>
        <taxon>Bacillariophycidae</taxon>
        <taxon>Bacillariales</taxon>
        <taxon>Bacillariaceae</taxon>
        <taxon>Pseudo-nitzschia</taxon>
    </lineage>
</organism>
<dbReference type="AlphaFoldDB" id="A0A7S0F7F7"/>
<feature type="region of interest" description="Disordered" evidence="1">
    <location>
        <begin position="126"/>
        <end position="216"/>
    </location>
</feature>
<feature type="compositionally biased region" description="Low complexity" evidence="1">
    <location>
        <begin position="189"/>
        <end position="209"/>
    </location>
</feature>
<evidence type="ECO:0000256" key="1">
    <source>
        <dbReference type="SAM" id="MobiDB-lite"/>
    </source>
</evidence>
<dbReference type="EMBL" id="HBEH01000805">
    <property type="protein sequence ID" value="CAD8343942.1"/>
    <property type="molecule type" value="Transcribed_RNA"/>
</dbReference>
<protein>
    <submittedName>
        <fullName evidence="2">Uncharacterized protein</fullName>
    </submittedName>
</protein>
<reference evidence="2" key="1">
    <citation type="submission" date="2021-01" db="EMBL/GenBank/DDBJ databases">
        <authorList>
            <person name="Corre E."/>
            <person name="Pelletier E."/>
            <person name="Niang G."/>
            <person name="Scheremetjew M."/>
            <person name="Finn R."/>
            <person name="Kale V."/>
            <person name="Holt S."/>
            <person name="Cochrane G."/>
            <person name="Meng A."/>
            <person name="Brown T."/>
            <person name="Cohen L."/>
        </authorList>
    </citation>
    <scope>NUCLEOTIDE SEQUENCE</scope>
    <source>
        <strain evidence="2">B593</strain>
    </source>
</reference>
<feature type="compositionally biased region" description="Basic and acidic residues" evidence="1">
    <location>
        <begin position="153"/>
        <end position="163"/>
    </location>
</feature>
<accession>A0A7S0F7F7</accession>
<gene>
    <name evidence="2" type="ORF">PARE0329_LOCUS577</name>
</gene>
<sequence>MLRLKQPSVKKVIDHLKNNVGINFLALDFDQTILDIHTGGRWTGTQEELFPHIRDVYAKLILAALSNDMEVAVVTFTHQTKFVRGVLDHIVFSSLGKSMDGPTLEAIGVLGMGNIVDTSHRIPIRGGDRSWRYDGSGSSQGKQPHMASAVEELETRRQEDYHRAKAVAEASQNGTNTGVRTPPPNSKESTTATTTTTNAPSSPTSSAPSVPVPERITRKTTLLLDDDARNIRYALENGVRAVWFNPKKPYKLLPELMQLE</sequence>
<name>A0A7S0F7F7_9STRA</name>